<comment type="caution">
    <text evidence="4">The sequence shown here is derived from an EMBL/GenBank/DDBJ whole genome shotgun (WGS) entry which is preliminary data.</text>
</comment>
<dbReference type="EMBL" id="BQKY01000014">
    <property type="protein sequence ID" value="GJN93418.1"/>
    <property type="molecule type" value="Genomic_DNA"/>
</dbReference>
<keyword evidence="5" id="KW-1185">Reference proteome</keyword>
<dbReference type="Proteomes" id="UP001342314">
    <property type="component" value="Unassembled WGS sequence"/>
</dbReference>
<name>A0AAV5GT63_9BASI</name>
<dbReference type="GO" id="GO:0043022">
    <property type="term" value="F:ribosome binding"/>
    <property type="evidence" value="ECO:0007669"/>
    <property type="project" value="InterPro"/>
</dbReference>
<dbReference type="GO" id="GO:0003723">
    <property type="term" value="F:RNA binding"/>
    <property type="evidence" value="ECO:0007669"/>
    <property type="project" value="UniProtKB-UniRule"/>
</dbReference>
<evidence type="ECO:0000256" key="1">
    <source>
        <dbReference type="HAMAP-Rule" id="MF_03010"/>
    </source>
</evidence>
<comment type="subcellular location">
    <subcellularLocation>
        <location evidence="1">Cytoplasm</location>
    </subcellularLocation>
</comment>
<feature type="domain" description="CSN8/PSMD8/EIF3K" evidence="3">
    <location>
        <begin position="56"/>
        <end position="219"/>
    </location>
</feature>
<comment type="similarity">
    <text evidence="1">Belongs to the eIF-3 subunit K family.</text>
</comment>
<gene>
    <name evidence="4" type="ORF">Rhopal_006473-T1</name>
</gene>
<evidence type="ECO:0000313" key="4">
    <source>
        <dbReference type="EMBL" id="GJN93418.1"/>
    </source>
</evidence>
<dbReference type="PANTHER" id="PTHR13022:SF0">
    <property type="entry name" value="EUKARYOTIC TRANSLATION INITIATION FACTOR 3 SUBUNIT K"/>
    <property type="match status" value="1"/>
</dbReference>
<dbReference type="GO" id="GO:0006446">
    <property type="term" value="P:regulation of translational initiation"/>
    <property type="evidence" value="ECO:0007669"/>
    <property type="project" value="InterPro"/>
</dbReference>
<dbReference type="Gene3D" id="1.10.10.10">
    <property type="entry name" value="Winged helix-like DNA-binding domain superfamily/Winged helix DNA-binding domain"/>
    <property type="match status" value="1"/>
</dbReference>
<protein>
    <recommendedName>
        <fullName evidence="1">Eukaryotic translation initiation factor 3 subunit K</fullName>
        <shortName evidence="1">eIF3k</shortName>
    </recommendedName>
    <alternativeName>
        <fullName evidence="1">eIF-3 p25</fullName>
    </alternativeName>
</protein>
<dbReference type="InterPro" id="IPR036388">
    <property type="entry name" value="WH-like_DNA-bd_sf"/>
</dbReference>
<sequence>MLAQADRPAHIQTLISGVDRYNPSNVHLLEDYLQQQLANDHQFNPAILSPSASLSILFQTLSHAPFAPDFSLAWSLLSDSFVTGAALPPALPDSDDDDDEPAKPAEPHGEKETAQRLAKLSALLHARQFRAFWQLARAGDEDQKASEGVAALRKGAKGWDARVQKSIADEVERSFGSVRRETVEVFLGIEDKAQLEALAKERQWTVREQDVQIPQNESNTPKASVTHERMEIEQLARLLGRSQA</sequence>
<accession>A0AAV5GT63</accession>
<evidence type="ECO:0000256" key="2">
    <source>
        <dbReference type="SAM" id="MobiDB-lite"/>
    </source>
</evidence>
<comment type="function">
    <text evidence="1">Component of the eukaryotic translation initiation factor 3 (eIF-3) complex, which is involved in protein synthesis of a specialized repertoire of mRNAs and, together with other initiation factors, stimulates binding of mRNA and methionyl-tRNAi to the 40S ribosome. The eIF-3 complex specifically targets and initiates translation of a subset of mRNAs involved in cell proliferation.</text>
</comment>
<dbReference type="InterPro" id="IPR009374">
    <property type="entry name" value="eIF3k"/>
</dbReference>
<keyword evidence="1" id="KW-0396">Initiation factor</keyword>
<dbReference type="GO" id="GO:0001732">
    <property type="term" value="P:formation of cytoplasmic translation initiation complex"/>
    <property type="evidence" value="ECO:0007669"/>
    <property type="project" value="UniProtKB-UniRule"/>
</dbReference>
<dbReference type="PANTHER" id="PTHR13022">
    <property type="entry name" value="EUKARYOTIC TRANSLATION INITIATION FACTOR 3 SUBUNIT 11"/>
    <property type="match status" value="1"/>
</dbReference>
<dbReference type="AlphaFoldDB" id="A0AAV5GT63"/>
<organism evidence="4 5">
    <name type="scientific">Rhodotorula paludigena</name>
    <dbReference type="NCBI Taxonomy" id="86838"/>
    <lineage>
        <taxon>Eukaryota</taxon>
        <taxon>Fungi</taxon>
        <taxon>Dikarya</taxon>
        <taxon>Basidiomycota</taxon>
        <taxon>Pucciniomycotina</taxon>
        <taxon>Microbotryomycetes</taxon>
        <taxon>Sporidiobolales</taxon>
        <taxon>Sporidiobolaceae</taxon>
        <taxon>Rhodotorula</taxon>
    </lineage>
</organism>
<keyword evidence="1" id="KW-0648">Protein biosynthesis</keyword>
<comment type="subunit">
    <text evidence="1">Component of the eukaryotic translation initiation factor 3 (eIF-3) complex.</text>
</comment>
<dbReference type="GO" id="GO:0005852">
    <property type="term" value="C:eukaryotic translation initiation factor 3 complex"/>
    <property type="evidence" value="ECO:0007669"/>
    <property type="project" value="UniProtKB-UniRule"/>
</dbReference>
<reference evidence="4 5" key="1">
    <citation type="submission" date="2021-12" db="EMBL/GenBank/DDBJ databases">
        <title>High titer production of polyol ester of fatty acids by Rhodotorula paludigena BS15 towards product separation-free biomass refinery.</title>
        <authorList>
            <person name="Mano J."/>
            <person name="Ono H."/>
            <person name="Tanaka T."/>
            <person name="Naito K."/>
            <person name="Sushida H."/>
            <person name="Ike M."/>
            <person name="Tokuyasu K."/>
            <person name="Kitaoka M."/>
        </authorList>
    </citation>
    <scope>NUCLEOTIDE SEQUENCE [LARGE SCALE GENOMIC DNA]</scope>
    <source>
        <strain evidence="4 5">BS15</strain>
    </source>
</reference>
<feature type="region of interest" description="Disordered" evidence="2">
    <location>
        <begin position="209"/>
        <end position="228"/>
    </location>
</feature>
<dbReference type="GO" id="GO:0003743">
    <property type="term" value="F:translation initiation factor activity"/>
    <property type="evidence" value="ECO:0007669"/>
    <property type="project" value="UniProtKB-UniRule"/>
</dbReference>
<dbReference type="InterPro" id="IPR016020">
    <property type="entry name" value="Transl_init_fac_sub12_N_euk"/>
</dbReference>
<dbReference type="InterPro" id="IPR036390">
    <property type="entry name" value="WH_DNA-bd_sf"/>
</dbReference>
<dbReference type="Pfam" id="PF10075">
    <property type="entry name" value="CSN8_PSD8_EIF3K"/>
    <property type="match status" value="1"/>
</dbReference>
<keyword evidence="1" id="KW-0963">Cytoplasm</keyword>
<dbReference type="InterPro" id="IPR016024">
    <property type="entry name" value="ARM-type_fold"/>
</dbReference>
<feature type="compositionally biased region" description="Basic and acidic residues" evidence="2">
    <location>
        <begin position="101"/>
        <end position="114"/>
    </location>
</feature>
<proteinExistence type="inferred from homology"/>
<evidence type="ECO:0000259" key="3">
    <source>
        <dbReference type="Pfam" id="PF10075"/>
    </source>
</evidence>
<dbReference type="InterPro" id="IPR033464">
    <property type="entry name" value="CSN8_PSD8_EIF3K"/>
</dbReference>
<dbReference type="Gene3D" id="1.25.40.250">
    <property type="entry name" value="ARM repeat, domain 1"/>
    <property type="match status" value="1"/>
</dbReference>
<dbReference type="HAMAP" id="MF_03010">
    <property type="entry name" value="eIF3k"/>
    <property type="match status" value="1"/>
</dbReference>
<feature type="compositionally biased region" description="Polar residues" evidence="2">
    <location>
        <begin position="212"/>
        <end position="223"/>
    </location>
</feature>
<dbReference type="GO" id="GO:0016282">
    <property type="term" value="C:eukaryotic 43S preinitiation complex"/>
    <property type="evidence" value="ECO:0007669"/>
    <property type="project" value="UniProtKB-UniRule"/>
</dbReference>
<dbReference type="SUPFAM" id="SSF48371">
    <property type="entry name" value="ARM repeat"/>
    <property type="match status" value="1"/>
</dbReference>
<evidence type="ECO:0000313" key="5">
    <source>
        <dbReference type="Proteomes" id="UP001342314"/>
    </source>
</evidence>
<dbReference type="GO" id="GO:0033290">
    <property type="term" value="C:eukaryotic 48S preinitiation complex"/>
    <property type="evidence" value="ECO:0007669"/>
    <property type="project" value="UniProtKB-UniRule"/>
</dbReference>
<dbReference type="SUPFAM" id="SSF46785">
    <property type="entry name" value="Winged helix' DNA-binding domain"/>
    <property type="match status" value="1"/>
</dbReference>
<feature type="region of interest" description="Disordered" evidence="2">
    <location>
        <begin position="88"/>
        <end position="116"/>
    </location>
</feature>